<protein>
    <submittedName>
        <fullName evidence="1">Uncharacterized protein</fullName>
    </submittedName>
</protein>
<reference evidence="2" key="1">
    <citation type="journal article" date="2015" name="Nat. Genet.">
        <title>The genome and transcriptome of the zoonotic hookworm Ancylostoma ceylanicum identify infection-specific gene families.</title>
        <authorList>
            <person name="Schwarz E.M."/>
            <person name="Hu Y."/>
            <person name="Antoshechkin I."/>
            <person name="Miller M.M."/>
            <person name="Sternberg P.W."/>
            <person name="Aroian R.V."/>
        </authorList>
    </citation>
    <scope>NUCLEOTIDE SEQUENCE</scope>
    <source>
        <strain evidence="2">HY135</strain>
    </source>
</reference>
<evidence type="ECO:0000313" key="2">
    <source>
        <dbReference type="Proteomes" id="UP000024635"/>
    </source>
</evidence>
<name>A0A016WL97_9BILA</name>
<evidence type="ECO:0000313" key="1">
    <source>
        <dbReference type="EMBL" id="EYC40559.1"/>
    </source>
</evidence>
<keyword evidence="2" id="KW-1185">Reference proteome</keyword>
<proteinExistence type="predicted"/>
<dbReference type="AlphaFoldDB" id="A0A016WL97"/>
<accession>A0A016WL97</accession>
<dbReference type="Proteomes" id="UP000024635">
    <property type="component" value="Unassembled WGS sequence"/>
</dbReference>
<gene>
    <name evidence="1" type="primary">Acey_s0607.g591</name>
    <name evidence="1" type="ORF">Y032_0607g591</name>
</gene>
<dbReference type="EMBL" id="JARK01000207">
    <property type="protein sequence ID" value="EYC40559.1"/>
    <property type="molecule type" value="Genomic_DNA"/>
</dbReference>
<comment type="caution">
    <text evidence="1">The sequence shown here is derived from an EMBL/GenBank/DDBJ whole genome shotgun (WGS) entry which is preliminary data.</text>
</comment>
<organism evidence="1 2">
    <name type="scientific">Ancylostoma ceylanicum</name>
    <dbReference type="NCBI Taxonomy" id="53326"/>
    <lineage>
        <taxon>Eukaryota</taxon>
        <taxon>Metazoa</taxon>
        <taxon>Ecdysozoa</taxon>
        <taxon>Nematoda</taxon>
        <taxon>Chromadorea</taxon>
        <taxon>Rhabditida</taxon>
        <taxon>Rhabditina</taxon>
        <taxon>Rhabditomorpha</taxon>
        <taxon>Strongyloidea</taxon>
        <taxon>Ancylostomatidae</taxon>
        <taxon>Ancylostomatinae</taxon>
        <taxon>Ancylostoma</taxon>
    </lineage>
</organism>
<sequence>MSLEFNILSGSSLHLEQNLARKRLTVFQTPPLGEGHLRAQINPSEAGNYNIFAPCFQQQWFLFACL</sequence>